<name>A0A248K1V0_9PROT</name>
<feature type="domain" description="Aldehyde dehydrogenase" evidence="5">
    <location>
        <begin position="51"/>
        <end position="508"/>
    </location>
</feature>
<evidence type="ECO:0000313" key="6">
    <source>
        <dbReference type="EMBL" id="ASG24408.1"/>
    </source>
</evidence>
<dbReference type="InterPro" id="IPR015590">
    <property type="entry name" value="Aldehyde_DH_dom"/>
</dbReference>
<dbReference type="InterPro" id="IPR029510">
    <property type="entry name" value="Ald_DH_CS_GLU"/>
</dbReference>
<dbReference type="PANTHER" id="PTHR11699">
    <property type="entry name" value="ALDEHYDE DEHYDROGENASE-RELATED"/>
    <property type="match status" value="1"/>
</dbReference>
<evidence type="ECO:0000256" key="4">
    <source>
        <dbReference type="RuleBase" id="RU003345"/>
    </source>
</evidence>
<evidence type="ECO:0000256" key="3">
    <source>
        <dbReference type="PROSITE-ProRule" id="PRU10007"/>
    </source>
</evidence>
<dbReference type="InterPro" id="IPR016162">
    <property type="entry name" value="Ald_DH_N"/>
</dbReference>
<keyword evidence="2 4" id="KW-0560">Oxidoreductase</keyword>
<dbReference type="GO" id="GO:0016620">
    <property type="term" value="F:oxidoreductase activity, acting on the aldehyde or oxo group of donors, NAD or NADP as acceptor"/>
    <property type="evidence" value="ECO:0007669"/>
    <property type="project" value="InterPro"/>
</dbReference>
<dbReference type="InterPro" id="IPR016161">
    <property type="entry name" value="Ald_DH/histidinol_DH"/>
</dbReference>
<keyword evidence="7" id="KW-1185">Reference proteome</keyword>
<evidence type="ECO:0000259" key="5">
    <source>
        <dbReference type="Pfam" id="PF00171"/>
    </source>
</evidence>
<organism evidence="6 7">
    <name type="scientific">Nitrospirillum viridazoti CBAmc</name>
    <dbReference type="NCBI Taxonomy" id="1441467"/>
    <lineage>
        <taxon>Bacteria</taxon>
        <taxon>Pseudomonadati</taxon>
        <taxon>Pseudomonadota</taxon>
        <taxon>Alphaproteobacteria</taxon>
        <taxon>Rhodospirillales</taxon>
        <taxon>Azospirillaceae</taxon>
        <taxon>Nitrospirillum</taxon>
        <taxon>Nitrospirillum viridazoti</taxon>
    </lineage>
</organism>
<dbReference type="EMBL" id="CP022112">
    <property type="protein sequence ID" value="ASG24408.1"/>
    <property type="molecule type" value="Genomic_DNA"/>
</dbReference>
<dbReference type="Gene3D" id="3.40.605.10">
    <property type="entry name" value="Aldehyde Dehydrogenase, Chain A, domain 1"/>
    <property type="match status" value="1"/>
</dbReference>
<evidence type="ECO:0000256" key="2">
    <source>
        <dbReference type="ARBA" id="ARBA00023002"/>
    </source>
</evidence>
<evidence type="ECO:0000256" key="1">
    <source>
        <dbReference type="ARBA" id="ARBA00009986"/>
    </source>
</evidence>
<dbReference type="Proteomes" id="UP000197153">
    <property type="component" value="Chromosome 3"/>
</dbReference>
<accession>A0A248K1V0</accession>
<dbReference type="KEGG" id="nao:Y958_26365"/>
<proteinExistence type="inferred from homology"/>
<gene>
    <name evidence="6" type="ORF">Y958_26365</name>
</gene>
<comment type="similarity">
    <text evidence="1 4">Belongs to the aldehyde dehydrogenase family.</text>
</comment>
<protein>
    <submittedName>
        <fullName evidence="6">Aldehyde dehydrogenase PuuC</fullName>
    </submittedName>
</protein>
<sequence>MSSPALMTEGCFLPMVNLEPEAMQTGWRGRAAALSWDGRPLIGGTRREGTGAMAIWSPVHGGLLYEAALCSADMVDQAVVDAHRACERGVWSDLSPRARGMILLRLAELIVENHEELALRDTLEMGKPIASALVDIRDLAPTLCRHYAEAADKIYGDVAGSDAASLAFSLREPRGVVAAIAPWNYPLPNAVIKVMPALAVGNCVVLKPSELTPGSALRLGELALEAGVPPGVLNVIPGDGVTTGAALARHPLVDMVTFTGSTQAGRAIMATASQSRIRPVILECGGKSPQIVFADAPASDLVAPRILGEAFANQGQLCVARSRLLVHASRKADLMAALEREVRQYAVGDPLEPATTFGPLAGQRQCERVLGHIAGALRDGARMVAGGPVDRPCGVAPTILDDVSQGMAIVRDEVFGPVLTVQSFESTEEAIGLANGSSYGLAATVWTAHYPTAQTLVRRLKTGHVTVNGTVESYEGPGMSLAGEPRGDSGFGSETGLDSLRSYTAIKGVVLAGGPCRSADR</sequence>
<evidence type="ECO:0000313" key="7">
    <source>
        <dbReference type="Proteomes" id="UP000197153"/>
    </source>
</evidence>
<feature type="active site" evidence="3">
    <location>
        <position position="283"/>
    </location>
</feature>
<dbReference type="PROSITE" id="PS00687">
    <property type="entry name" value="ALDEHYDE_DEHYDR_GLU"/>
    <property type="match status" value="1"/>
</dbReference>
<dbReference type="Gene3D" id="3.40.309.10">
    <property type="entry name" value="Aldehyde Dehydrogenase, Chain A, domain 2"/>
    <property type="match status" value="1"/>
</dbReference>
<reference evidence="6 7" key="1">
    <citation type="submission" date="2017-06" db="EMBL/GenBank/DDBJ databases">
        <title>Complete genome sequence of Nitrospirillum amazonense strain CBAmC, an endophytic nitrogen-fixing and plant growth-promoting bacterium, isolated from sugarcane.</title>
        <authorList>
            <person name="Schwab S."/>
            <person name="dos Santos Teixeira K.R."/>
            <person name="Simoes Araujo J.L."/>
            <person name="Soares Vidal M."/>
            <person name="Borges de Freitas H.R."/>
            <person name="Rivello Crivelaro A.L."/>
            <person name="Bueno de Camargo Nunes A."/>
            <person name="dos Santos C.M."/>
            <person name="Palmeira da Silva Rosa D."/>
            <person name="da Silva Padilha D."/>
            <person name="da Silva E."/>
            <person name="Araujo Terra L."/>
            <person name="Soares Mendes V."/>
            <person name="Farinelli L."/>
            <person name="Magalhaes Cruz L."/>
            <person name="Baldani J.I."/>
        </authorList>
    </citation>
    <scope>NUCLEOTIDE SEQUENCE [LARGE SCALE GENOMIC DNA]</scope>
    <source>
        <strain evidence="6 7">CBAmC</strain>
    </source>
</reference>
<dbReference type="InterPro" id="IPR016163">
    <property type="entry name" value="Ald_DH_C"/>
</dbReference>
<dbReference type="SUPFAM" id="SSF53720">
    <property type="entry name" value="ALDH-like"/>
    <property type="match status" value="1"/>
</dbReference>
<dbReference type="AlphaFoldDB" id="A0A248K1V0"/>
<dbReference type="Pfam" id="PF00171">
    <property type="entry name" value="Aldedh"/>
    <property type="match status" value="1"/>
</dbReference>
<dbReference type="FunFam" id="3.40.605.10:FF:000007">
    <property type="entry name" value="NAD/NADP-dependent betaine aldehyde dehydrogenase"/>
    <property type="match status" value="1"/>
</dbReference>